<dbReference type="PROSITE" id="PS52016">
    <property type="entry name" value="TONB_DEPENDENT_REC_3"/>
    <property type="match status" value="1"/>
</dbReference>
<keyword evidence="5 7" id="KW-0472">Membrane</keyword>
<dbReference type="SUPFAM" id="SSF49464">
    <property type="entry name" value="Carboxypeptidase regulatory domain-like"/>
    <property type="match status" value="1"/>
</dbReference>
<dbReference type="InterPro" id="IPR036942">
    <property type="entry name" value="Beta-barrel_TonB_sf"/>
</dbReference>
<dbReference type="NCBIfam" id="TIGR04057">
    <property type="entry name" value="SusC_RagA_signa"/>
    <property type="match status" value="1"/>
</dbReference>
<keyword evidence="11" id="KW-1185">Reference proteome</keyword>
<keyword evidence="8" id="KW-0732">Signal</keyword>
<dbReference type="Gene3D" id="2.170.130.10">
    <property type="entry name" value="TonB-dependent receptor, plug domain"/>
    <property type="match status" value="1"/>
</dbReference>
<dbReference type="Gene3D" id="2.40.170.20">
    <property type="entry name" value="TonB-dependent receptor, beta-barrel domain"/>
    <property type="match status" value="1"/>
</dbReference>
<dbReference type="InterPro" id="IPR023997">
    <property type="entry name" value="TonB-dep_OMP_SusC/RagA_CS"/>
</dbReference>
<dbReference type="RefSeq" id="WP_067753403.1">
    <property type="nucleotide sequence ID" value="NZ_CP015772.1"/>
</dbReference>
<evidence type="ECO:0000313" key="11">
    <source>
        <dbReference type="Proteomes" id="UP000077667"/>
    </source>
</evidence>
<dbReference type="InterPro" id="IPR023996">
    <property type="entry name" value="TonB-dep_OMP_SusC/RagA"/>
</dbReference>
<dbReference type="Proteomes" id="UP000077667">
    <property type="component" value="Chromosome"/>
</dbReference>
<dbReference type="NCBIfam" id="TIGR04056">
    <property type="entry name" value="OMP_RagA_SusC"/>
    <property type="match status" value="1"/>
</dbReference>
<evidence type="ECO:0000313" key="10">
    <source>
        <dbReference type="EMBL" id="ANH80619.1"/>
    </source>
</evidence>
<protein>
    <recommendedName>
        <fullName evidence="9">TonB-dependent receptor plug domain-containing protein</fullName>
    </recommendedName>
</protein>
<dbReference type="Gene3D" id="2.60.40.1120">
    <property type="entry name" value="Carboxypeptidase-like, regulatory domain"/>
    <property type="match status" value="1"/>
</dbReference>
<feature type="signal peptide" evidence="8">
    <location>
        <begin position="1"/>
        <end position="26"/>
    </location>
</feature>
<evidence type="ECO:0000256" key="2">
    <source>
        <dbReference type="ARBA" id="ARBA00022448"/>
    </source>
</evidence>
<dbReference type="AlphaFoldDB" id="A0A1A9I0M0"/>
<accession>A0A1A9I0M0</accession>
<keyword evidence="6 7" id="KW-0998">Cell outer membrane</keyword>
<feature type="chain" id="PRO_5008389693" description="TonB-dependent receptor plug domain-containing protein" evidence="8">
    <location>
        <begin position="27"/>
        <end position="1082"/>
    </location>
</feature>
<evidence type="ECO:0000256" key="4">
    <source>
        <dbReference type="ARBA" id="ARBA00022692"/>
    </source>
</evidence>
<dbReference type="InterPro" id="IPR012910">
    <property type="entry name" value="Plug_dom"/>
</dbReference>
<dbReference type="GO" id="GO:0009279">
    <property type="term" value="C:cell outer membrane"/>
    <property type="evidence" value="ECO:0007669"/>
    <property type="project" value="UniProtKB-SubCell"/>
</dbReference>
<proteinExistence type="inferred from homology"/>
<keyword evidence="2 7" id="KW-0813">Transport</keyword>
<evidence type="ECO:0000256" key="6">
    <source>
        <dbReference type="ARBA" id="ARBA00023237"/>
    </source>
</evidence>
<dbReference type="KEGG" id="nia:A8C56_06150"/>
<dbReference type="Pfam" id="PF13620">
    <property type="entry name" value="CarboxypepD_reg"/>
    <property type="match status" value="1"/>
</dbReference>
<comment type="subcellular location">
    <subcellularLocation>
        <location evidence="1 7">Cell outer membrane</location>
        <topology evidence="1 7">Multi-pass membrane protein</topology>
    </subcellularLocation>
</comment>
<name>A0A1A9I0M0_9BACT</name>
<evidence type="ECO:0000256" key="5">
    <source>
        <dbReference type="ARBA" id="ARBA00023136"/>
    </source>
</evidence>
<gene>
    <name evidence="10" type="ORF">A8C56_06150</name>
</gene>
<dbReference type="InterPro" id="IPR008969">
    <property type="entry name" value="CarboxyPept-like_regulatory"/>
</dbReference>
<organism evidence="10 11">
    <name type="scientific">Niabella ginsenosidivorans</name>
    <dbReference type="NCBI Taxonomy" id="1176587"/>
    <lineage>
        <taxon>Bacteria</taxon>
        <taxon>Pseudomonadati</taxon>
        <taxon>Bacteroidota</taxon>
        <taxon>Chitinophagia</taxon>
        <taxon>Chitinophagales</taxon>
        <taxon>Chitinophagaceae</taxon>
        <taxon>Niabella</taxon>
    </lineage>
</organism>
<dbReference type="EMBL" id="CP015772">
    <property type="protein sequence ID" value="ANH80619.1"/>
    <property type="molecule type" value="Genomic_DNA"/>
</dbReference>
<sequence>MRNSASLFVAAIAASLLAVMPRMGLAQTKATVTGIVNDDKGIPIQGATVASVAAGKNITTVSTDSLGRFRMTELPTGEYSFNATMIGFEPQTLTGYTLKEGKTTSILISLVPQPGAMTEVVVVGYGTQKKANLTGAVSSVKMDEVLRDRPVTSTSQALQGTIPGVQVTYGSGQPGTGTSINIRGFTSINGSSGPLVLVDNVPMSMDDVNPKDIANISVLKDAAASAIYGARAAFGVVLITTKKGGRNQPIRFEYSNNFAITEASTLPQKTTPLQFVSALNDFGTKTAWTGQDIATWLDLLQQYQQDPGKYPEGFTSINGTRYPLQEHDLYGALFKKGFEQIHNLSFSGGSEKTSFRTSIGYTDQDGILVGRNDTYKRYNFNSFINTSLTSNLTASVNAFYYHDLKRTPANYGTVFSDVVKYGSFAYTDYGTLPGSGEQLPYSSANNIVTNQPPENQTNDNLRLFGKLEYRPIKNLKINMEYTYNYSNQNIMQSFPTKRYIQPENFQLDIVNPTSSYKRASSTTFYNALNLYADYSVKIHNAHDINIILGTNQEQSKQNGYTATRLDLIAEDVPSLSTSTGLSTTGDDFNEFAVSGYFGRINYAYKNKYLLELVARYDGSSRFPAGHRFGFFPAFSAGWVLSEERFMSNQNVFQLLKLRGSFGEIGNQVVLLRDNSGQQDYYPAIPGLPTQNSGWINPSTNVLNPTLSPPTLVSNNFTWERVQTTNLGLDFGVLNNKLGGTFEVYRRRTLGMLIPSKPLPATLGTTPPLENAADLKTDGWEAELSWRDQVGKVRYSLGLNVFNNQATITRYDNPGGILNINGSGNNTYYYVGQKLGEIWGYVTQGYYVADDFVSGVLNDQLINNRTVAENGGLKPGVAPYRGFYQNPGDIRYRDLNGDGVIFTGNNTLADPGDRKIIGDNTRHWQFGVNGSISYANFDFSFFLQGVGKRDLWISNQVFWPYISQFAQVYAHQLDYWTPDNQNAHFPRLYPDGSGNGPNSRLIQTQYLSNAAYMRLKNIGLAYTFPEKWASRASLRGLRVFFSGENLFTFDHLPDGLDAEATNLGEGGIYPFLKKYSFGITVNF</sequence>
<evidence type="ECO:0000256" key="7">
    <source>
        <dbReference type="PROSITE-ProRule" id="PRU01360"/>
    </source>
</evidence>
<dbReference type="FunFam" id="2.170.130.10:FF:000003">
    <property type="entry name" value="SusC/RagA family TonB-linked outer membrane protein"/>
    <property type="match status" value="1"/>
</dbReference>
<evidence type="ECO:0000259" key="9">
    <source>
        <dbReference type="Pfam" id="PF07715"/>
    </source>
</evidence>
<dbReference type="Pfam" id="PF07715">
    <property type="entry name" value="Plug"/>
    <property type="match status" value="1"/>
</dbReference>
<dbReference type="SUPFAM" id="SSF56935">
    <property type="entry name" value="Porins"/>
    <property type="match status" value="1"/>
</dbReference>
<evidence type="ECO:0000256" key="1">
    <source>
        <dbReference type="ARBA" id="ARBA00004571"/>
    </source>
</evidence>
<evidence type="ECO:0000256" key="3">
    <source>
        <dbReference type="ARBA" id="ARBA00022452"/>
    </source>
</evidence>
<dbReference type="InterPro" id="IPR037066">
    <property type="entry name" value="Plug_dom_sf"/>
</dbReference>
<comment type="similarity">
    <text evidence="7">Belongs to the TonB-dependent receptor family.</text>
</comment>
<dbReference type="STRING" id="1176587.A8C56_06150"/>
<dbReference type="InterPro" id="IPR039426">
    <property type="entry name" value="TonB-dep_rcpt-like"/>
</dbReference>
<keyword evidence="3 7" id="KW-1134">Transmembrane beta strand</keyword>
<evidence type="ECO:0000256" key="8">
    <source>
        <dbReference type="SAM" id="SignalP"/>
    </source>
</evidence>
<dbReference type="OrthoDB" id="604358at2"/>
<reference evidence="10 11" key="1">
    <citation type="submission" date="2016-05" db="EMBL/GenBank/DDBJ databases">
        <title>Niabella ginsenosidivorans BS26 whole genome sequencing.</title>
        <authorList>
            <person name="Im W.T."/>
            <person name="Siddiqi M.Z."/>
        </authorList>
    </citation>
    <scope>NUCLEOTIDE SEQUENCE [LARGE SCALE GENOMIC DNA]</scope>
    <source>
        <strain evidence="10 11">BS26</strain>
    </source>
</reference>
<keyword evidence="4 7" id="KW-0812">Transmembrane</keyword>
<feature type="domain" description="TonB-dependent receptor plug" evidence="9">
    <location>
        <begin position="130"/>
        <end position="236"/>
    </location>
</feature>